<evidence type="ECO:0000256" key="9">
    <source>
        <dbReference type="SAM" id="Phobius"/>
    </source>
</evidence>
<feature type="transmembrane region" description="Helical" evidence="9">
    <location>
        <begin position="93"/>
        <end position="115"/>
    </location>
</feature>
<gene>
    <name evidence="11" type="ORF">N7Z68_14165</name>
</gene>
<name>A0ABT5VGD7_9BACI</name>
<reference evidence="11" key="1">
    <citation type="submission" date="2024-05" db="EMBL/GenBank/DDBJ databases">
        <title>Alkalihalobacillus sp. strain MEB203 novel alkaliphilic bacterium from Lonar Lake, India.</title>
        <authorList>
            <person name="Joshi A."/>
            <person name="Thite S."/>
            <person name="Mengade P."/>
        </authorList>
    </citation>
    <scope>NUCLEOTIDE SEQUENCE</scope>
    <source>
        <strain evidence="11">MEB 203</strain>
    </source>
</reference>
<dbReference type="Proteomes" id="UP001148125">
    <property type="component" value="Unassembled WGS sequence"/>
</dbReference>
<dbReference type="InterPro" id="IPR007387">
    <property type="entry name" value="TRAP_DctQ"/>
</dbReference>
<evidence type="ECO:0000256" key="7">
    <source>
        <dbReference type="ARBA" id="ARBA00023136"/>
    </source>
</evidence>
<protein>
    <submittedName>
        <fullName evidence="11">TRAP transporter small permease</fullName>
    </submittedName>
</protein>
<dbReference type="InterPro" id="IPR055348">
    <property type="entry name" value="DctQ"/>
</dbReference>
<organism evidence="11 12">
    <name type="scientific">Alkalihalobacterium chitinilyticum</name>
    <dbReference type="NCBI Taxonomy" id="2980103"/>
    <lineage>
        <taxon>Bacteria</taxon>
        <taxon>Bacillati</taxon>
        <taxon>Bacillota</taxon>
        <taxon>Bacilli</taxon>
        <taxon>Bacillales</taxon>
        <taxon>Bacillaceae</taxon>
        <taxon>Alkalihalobacterium</taxon>
    </lineage>
</organism>
<comment type="caution">
    <text evidence="11">The sequence shown here is derived from an EMBL/GenBank/DDBJ whole genome shotgun (WGS) entry which is preliminary data.</text>
</comment>
<dbReference type="EMBL" id="JAOTPO010000009">
    <property type="protein sequence ID" value="MDE5414521.1"/>
    <property type="molecule type" value="Genomic_DNA"/>
</dbReference>
<comment type="subcellular location">
    <subcellularLocation>
        <location evidence="1">Cell inner membrane</location>
        <topology evidence="1">Multi-pass membrane protein</topology>
    </subcellularLocation>
</comment>
<feature type="transmembrane region" description="Helical" evidence="9">
    <location>
        <begin position="135"/>
        <end position="157"/>
    </location>
</feature>
<evidence type="ECO:0000256" key="2">
    <source>
        <dbReference type="ARBA" id="ARBA00022448"/>
    </source>
</evidence>
<feature type="domain" description="Tripartite ATP-independent periplasmic transporters DctQ component" evidence="10">
    <location>
        <begin position="30"/>
        <end position="163"/>
    </location>
</feature>
<evidence type="ECO:0000259" key="10">
    <source>
        <dbReference type="Pfam" id="PF04290"/>
    </source>
</evidence>
<evidence type="ECO:0000256" key="4">
    <source>
        <dbReference type="ARBA" id="ARBA00022519"/>
    </source>
</evidence>
<evidence type="ECO:0000256" key="1">
    <source>
        <dbReference type="ARBA" id="ARBA00004429"/>
    </source>
</evidence>
<evidence type="ECO:0000313" key="12">
    <source>
        <dbReference type="Proteomes" id="UP001148125"/>
    </source>
</evidence>
<proteinExistence type="inferred from homology"/>
<dbReference type="PANTHER" id="PTHR35011:SF10">
    <property type="entry name" value="TRAP TRANSPORTER SMALL PERMEASE PROTEIN"/>
    <property type="match status" value="1"/>
</dbReference>
<dbReference type="RefSeq" id="WP_275119134.1">
    <property type="nucleotide sequence ID" value="NZ_JAOTPO010000009.1"/>
</dbReference>
<accession>A0ABT5VGD7</accession>
<dbReference type="Pfam" id="PF04290">
    <property type="entry name" value="DctQ"/>
    <property type="match status" value="1"/>
</dbReference>
<keyword evidence="4" id="KW-0997">Cell inner membrane</keyword>
<keyword evidence="3" id="KW-1003">Cell membrane</keyword>
<keyword evidence="5 9" id="KW-0812">Transmembrane</keyword>
<keyword evidence="2" id="KW-0813">Transport</keyword>
<evidence type="ECO:0000256" key="3">
    <source>
        <dbReference type="ARBA" id="ARBA00022475"/>
    </source>
</evidence>
<evidence type="ECO:0000256" key="8">
    <source>
        <dbReference type="ARBA" id="ARBA00038436"/>
    </source>
</evidence>
<keyword evidence="7 9" id="KW-0472">Membrane</keyword>
<feature type="transmembrane region" description="Helical" evidence="9">
    <location>
        <begin position="20"/>
        <end position="40"/>
    </location>
</feature>
<sequence length="174" mass="19696">MEGKIDTLYKGFNIIKNGGLVLAGIAVFLMMAFIVLDVLLRNVFSASFPGNYEIIQRYLMPLAVFPAIAITYSSGLMPKITMFVEKLPEKVQYIINLFLLFLEMFVMILIFYYSWKYAIQGLQSGVTFPAGGKMYPLYPVLFLVPLGFALLTIELVFNIIREFLKRPFASGTTT</sequence>
<evidence type="ECO:0000256" key="5">
    <source>
        <dbReference type="ARBA" id="ARBA00022692"/>
    </source>
</evidence>
<keyword evidence="12" id="KW-1185">Reference proteome</keyword>
<keyword evidence="6 9" id="KW-1133">Transmembrane helix</keyword>
<evidence type="ECO:0000313" key="11">
    <source>
        <dbReference type="EMBL" id="MDE5414521.1"/>
    </source>
</evidence>
<comment type="similarity">
    <text evidence="8">Belongs to the TRAP transporter small permease family.</text>
</comment>
<dbReference type="PANTHER" id="PTHR35011">
    <property type="entry name" value="2,3-DIKETO-L-GULONATE TRAP TRANSPORTER SMALL PERMEASE PROTEIN YIAM"/>
    <property type="match status" value="1"/>
</dbReference>
<evidence type="ECO:0000256" key="6">
    <source>
        <dbReference type="ARBA" id="ARBA00022989"/>
    </source>
</evidence>
<feature type="transmembrane region" description="Helical" evidence="9">
    <location>
        <begin position="55"/>
        <end position="72"/>
    </location>
</feature>